<dbReference type="Proteomes" id="UP000298390">
    <property type="component" value="Unassembled WGS sequence"/>
</dbReference>
<feature type="signal peptide" evidence="1">
    <location>
        <begin position="1"/>
        <end position="20"/>
    </location>
</feature>
<evidence type="ECO:0000313" key="3">
    <source>
        <dbReference type="Proteomes" id="UP000298390"/>
    </source>
</evidence>
<sequence length="63" mass="6503">MTTHTTKAAINALLTTISHCALVTTGFNTGVRGTANAGTARTFLNLTVHPTFTPASFSSCFSA</sequence>
<dbReference type="EMBL" id="SEKV01000460">
    <property type="protein sequence ID" value="TFY57005.1"/>
    <property type="molecule type" value="Genomic_DNA"/>
</dbReference>
<organism evidence="2 3">
    <name type="scientific">Rhodofomes roseus</name>
    <dbReference type="NCBI Taxonomy" id="34475"/>
    <lineage>
        <taxon>Eukaryota</taxon>
        <taxon>Fungi</taxon>
        <taxon>Dikarya</taxon>
        <taxon>Basidiomycota</taxon>
        <taxon>Agaricomycotina</taxon>
        <taxon>Agaricomycetes</taxon>
        <taxon>Polyporales</taxon>
        <taxon>Rhodofomes</taxon>
    </lineage>
</organism>
<gene>
    <name evidence="2" type="ORF">EVJ58_g7293</name>
</gene>
<feature type="chain" id="PRO_5021341928" evidence="1">
    <location>
        <begin position="21"/>
        <end position="63"/>
    </location>
</feature>
<reference evidence="2 3" key="1">
    <citation type="submission" date="2019-01" db="EMBL/GenBank/DDBJ databases">
        <title>Genome sequencing of the rare red list fungi Fomitopsis rosea.</title>
        <authorList>
            <person name="Buettner E."/>
            <person name="Kellner H."/>
        </authorList>
    </citation>
    <scope>NUCLEOTIDE SEQUENCE [LARGE SCALE GENOMIC DNA]</scope>
    <source>
        <strain evidence="2 3">DSM 105464</strain>
    </source>
</reference>
<protein>
    <submittedName>
        <fullName evidence="2">Uncharacterized protein</fullName>
    </submittedName>
</protein>
<keyword evidence="1" id="KW-0732">Signal</keyword>
<name>A0A4Y9Y3R0_9APHY</name>
<proteinExistence type="predicted"/>
<evidence type="ECO:0000256" key="1">
    <source>
        <dbReference type="SAM" id="SignalP"/>
    </source>
</evidence>
<accession>A0A4Y9Y3R0</accession>
<dbReference type="AlphaFoldDB" id="A0A4Y9Y3R0"/>
<comment type="caution">
    <text evidence="2">The sequence shown here is derived from an EMBL/GenBank/DDBJ whole genome shotgun (WGS) entry which is preliminary data.</text>
</comment>
<evidence type="ECO:0000313" key="2">
    <source>
        <dbReference type="EMBL" id="TFY57005.1"/>
    </source>
</evidence>